<comment type="caution">
    <text evidence="3">The sequence shown here is derived from an EMBL/GenBank/DDBJ whole genome shotgun (WGS) entry which is preliminary data.</text>
</comment>
<dbReference type="PANTHER" id="PTHR47966:SF51">
    <property type="entry name" value="BETA-SITE APP-CLEAVING ENZYME, ISOFORM A-RELATED"/>
    <property type="match status" value="1"/>
</dbReference>
<evidence type="ECO:0000256" key="1">
    <source>
        <dbReference type="ARBA" id="ARBA00007447"/>
    </source>
</evidence>
<protein>
    <submittedName>
        <fullName evidence="3">32247_t:CDS:1</fullName>
    </submittedName>
</protein>
<feature type="domain" description="Peptidase A1" evidence="2">
    <location>
        <begin position="1"/>
        <end position="30"/>
    </location>
</feature>
<evidence type="ECO:0000259" key="2">
    <source>
        <dbReference type="Pfam" id="PF00026"/>
    </source>
</evidence>
<dbReference type="SUPFAM" id="SSF50630">
    <property type="entry name" value="Acid proteases"/>
    <property type="match status" value="1"/>
</dbReference>
<evidence type="ECO:0000313" key="4">
    <source>
        <dbReference type="Proteomes" id="UP000789901"/>
    </source>
</evidence>
<reference evidence="3 4" key="1">
    <citation type="submission" date="2021-06" db="EMBL/GenBank/DDBJ databases">
        <authorList>
            <person name="Kallberg Y."/>
            <person name="Tangrot J."/>
            <person name="Rosling A."/>
        </authorList>
    </citation>
    <scope>NUCLEOTIDE SEQUENCE [LARGE SCALE GENOMIC DNA]</scope>
    <source>
        <strain evidence="3 4">120-4 pot B 10/14</strain>
    </source>
</reference>
<dbReference type="PANTHER" id="PTHR47966">
    <property type="entry name" value="BETA-SITE APP-CLEAVING ENZYME, ISOFORM A-RELATED"/>
    <property type="match status" value="1"/>
</dbReference>
<organism evidence="3 4">
    <name type="scientific">Gigaspora margarita</name>
    <dbReference type="NCBI Taxonomy" id="4874"/>
    <lineage>
        <taxon>Eukaryota</taxon>
        <taxon>Fungi</taxon>
        <taxon>Fungi incertae sedis</taxon>
        <taxon>Mucoromycota</taxon>
        <taxon>Glomeromycotina</taxon>
        <taxon>Glomeromycetes</taxon>
        <taxon>Diversisporales</taxon>
        <taxon>Gigasporaceae</taxon>
        <taxon>Gigaspora</taxon>
    </lineage>
</organism>
<dbReference type="InterPro" id="IPR021109">
    <property type="entry name" value="Peptidase_aspartic_dom_sf"/>
</dbReference>
<dbReference type="InterPro" id="IPR001461">
    <property type="entry name" value="Aspartic_peptidase_A1"/>
</dbReference>
<keyword evidence="4" id="KW-1185">Reference proteome</keyword>
<evidence type="ECO:0000313" key="3">
    <source>
        <dbReference type="EMBL" id="CAG8747304.1"/>
    </source>
</evidence>
<feature type="non-terminal residue" evidence="3">
    <location>
        <position position="1"/>
    </location>
</feature>
<gene>
    <name evidence="3" type="ORF">GMARGA_LOCUS16013</name>
</gene>
<dbReference type="Gene3D" id="2.40.70.10">
    <property type="entry name" value="Acid Proteases"/>
    <property type="match status" value="3"/>
</dbReference>
<accession>A0ABN7V9G5</accession>
<comment type="similarity">
    <text evidence="1">Belongs to the peptidase A1 family.</text>
</comment>
<dbReference type="Pfam" id="PF00026">
    <property type="entry name" value="Asp"/>
    <property type="match status" value="1"/>
</dbReference>
<sequence>TGSSNLWIPNSNCTVEACQDLKRFNSSQSPIFEPEDIVSDGILGLAFDKLNTMDNSAPTFISTIIKQKTIDAIFSFHFQHFNVADDKGTFTLAIYKQIPGSNLDPEQGLYSIPCNTTAVVSLKFGGVNYEIPSRDLNFDKLSKSQCLLGILPVLS</sequence>
<name>A0ABN7V9G5_GIGMA</name>
<dbReference type="InterPro" id="IPR033121">
    <property type="entry name" value="PEPTIDASE_A1"/>
</dbReference>
<proteinExistence type="inferred from homology"/>
<dbReference type="EMBL" id="CAJVQB010011381">
    <property type="protein sequence ID" value="CAG8747304.1"/>
    <property type="molecule type" value="Genomic_DNA"/>
</dbReference>
<dbReference type="Proteomes" id="UP000789901">
    <property type="component" value="Unassembled WGS sequence"/>
</dbReference>